<dbReference type="InterPro" id="IPR007353">
    <property type="entry name" value="DUF421"/>
</dbReference>
<dbReference type="InterPro" id="IPR023090">
    <property type="entry name" value="UPF0702_alpha/beta_dom_sf"/>
</dbReference>
<comment type="subcellular location">
    <subcellularLocation>
        <location evidence="1">Cell membrane</location>
        <topology evidence="1">Multi-pass membrane protein</topology>
    </subcellularLocation>
</comment>
<organism evidence="10 11">
    <name type="scientific">Mesobacillus foraminis</name>
    <dbReference type="NCBI Taxonomy" id="279826"/>
    <lineage>
        <taxon>Bacteria</taxon>
        <taxon>Bacillati</taxon>
        <taxon>Bacillota</taxon>
        <taxon>Bacilli</taxon>
        <taxon>Bacillales</taxon>
        <taxon>Bacillaceae</taxon>
        <taxon>Mesobacillus</taxon>
    </lineage>
</organism>
<evidence type="ECO:0000313" key="11">
    <source>
        <dbReference type="Proteomes" id="UP000295689"/>
    </source>
</evidence>
<dbReference type="PANTHER" id="PTHR34582">
    <property type="entry name" value="UPF0702 TRANSMEMBRANE PROTEIN YCAP"/>
    <property type="match status" value="1"/>
</dbReference>
<dbReference type="Proteomes" id="UP000295689">
    <property type="component" value="Unassembled WGS sequence"/>
</dbReference>
<evidence type="ECO:0000256" key="3">
    <source>
        <dbReference type="ARBA" id="ARBA00022475"/>
    </source>
</evidence>
<accession>A0A4R2BK88</accession>
<dbReference type="Gene3D" id="3.30.240.20">
    <property type="entry name" value="bsu07140 like domains"/>
    <property type="match status" value="2"/>
</dbReference>
<evidence type="ECO:0000256" key="7">
    <source>
        <dbReference type="SAM" id="Phobius"/>
    </source>
</evidence>
<evidence type="ECO:0000259" key="8">
    <source>
        <dbReference type="Pfam" id="PF04239"/>
    </source>
</evidence>
<evidence type="ECO:0000256" key="1">
    <source>
        <dbReference type="ARBA" id="ARBA00004651"/>
    </source>
</evidence>
<proteinExistence type="inferred from homology"/>
<keyword evidence="5 7" id="KW-1133">Transmembrane helix</keyword>
<keyword evidence="3" id="KW-1003">Cell membrane</keyword>
<feature type="domain" description="YetF C-terminal" evidence="8">
    <location>
        <begin position="79"/>
        <end position="211"/>
    </location>
</feature>
<feature type="transmembrane region" description="Helical" evidence="7">
    <location>
        <begin position="30"/>
        <end position="50"/>
    </location>
</feature>
<gene>
    <name evidence="10" type="ORF">EV146_102346</name>
</gene>
<evidence type="ECO:0000256" key="6">
    <source>
        <dbReference type="ARBA" id="ARBA00023136"/>
    </source>
</evidence>
<evidence type="ECO:0000256" key="5">
    <source>
        <dbReference type="ARBA" id="ARBA00022989"/>
    </source>
</evidence>
<feature type="transmembrane region" description="Helical" evidence="7">
    <location>
        <begin position="56"/>
        <end position="76"/>
    </location>
</feature>
<feature type="domain" description="YetF-like N-terminal transmembrane" evidence="9">
    <location>
        <begin position="2"/>
        <end position="74"/>
    </location>
</feature>
<dbReference type="PANTHER" id="PTHR34582:SF7">
    <property type="entry name" value="UPF0702 TRANSMEMBRANE PROTEIN YDFS"/>
    <property type="match status" value="1"/>
</dbReference>
<reference evidence="10 11" key="1">
    <citation type="journal article" date="2015" name="Stand. Genomic Sci.">
        <title>Genomic Encyclopedia of Bacterial and Archaeal Type Strains, Phase III: the genomes of soil and plant-associated and newly described type strains.</title>
        <authorList>
            <person name="Whitman W.B."/>
            <person name="Woyke T."/>
            <person name="Klenk H.P."/>
            <person name="Zhou Y."/>
            <person name="Lilburn T.G."/>
            <person name="Beck B.J."/>
            <person name="De Vos P."/>
            <person name="Vandamme P."/>
            <person name="Eisen J.A."/>
            <person name="Garrity G."/>
            <person name="Hugenholtz P."/>
            <person name="Kyrpides N.C."/>
        </authorList>
    </citation>
    <scope>NUCLEOTIDE SEQUENCE [LARGE SCALE GENOMIC DNA]</scope>
    <source>
        <strain evidence="10 11">CV53</strain>
    </source>
</reference>
<evidence type="ECO:0000259" key="9">
    <source>
        <dbReference type="Pfam" id="PF20730"/>
    </source>
</evidence>
<evidence type="ECO:0000313" key="10">
    <source>
        <dbReference type="EMBL" id="TCN27396.1"/>
    </source>
</evidence>
<keyword evidence="4 7" id="KW-0812">Transmembrane</keyword>
<evidence type="ECO:0000256" key="2">
    <source>
        <dbReference type="ARBA" id="ARBA00006448"/>
    </source>
</evidence>
<feature type="transmembrane region" description="Helical" evidence="7">
    <location>
        <begin position="6"/>
        <end position="23"/>
    </location>
</feature>
<protein>
    <submittedName>
        <fullName evidence="10">Uncharacterized membrane protein YcaP (DUF421 family)</fullName>
    </submittedName>
</protein>
<dbReference type="GO" id="GO:0005886">
    <property type="term" value="C:plasma membrane"/>
    <property type="evidence" value="ECO:0007669"/>
    <property type="project" value="UniProtKB-SubCell"/>
</dbReference>
<sequence length="235" mass="26562">MLQLVLRAIIFLVMLFLITKLVGKKQLAELSFFEYVSGITIGSIAGEVIMGLERNIWHGINAILIFGIATYLVDAVSIKSKKFRDLVEGKAAVLIEDGKILEDNLKKEKYTIDELNALLRQKNVFKAADVEFAVLEANGDLSVLLKKEHRPLTPKDLNMKLPREREAITVIMDGIILKNALEKTGKTRSWLEKQLRSKGTEVDKVFFAQVDSSDTITFDLFNDHFPGPRKKKMNN</sequence>
<keyword evidence="11" id="KW-1185">Reference proteome</keyword>
<comment type="similarity">
    <text evidence="2">Belongs to the UPF0702 family.</text>
</comment>
<comment type="caution">
    <text evidence="10">The sequence shown here is derived from an EMBL/GenBank/DDBJ whole genome shotgun (WGS) entry which is preliminary data.</text>
</comment>
<keyword evidence="6 7" id="KW-0472">Membrane</keyword>
<dbReference type="EMBL" id="SLVV01000002">
    <property type="protein sequence ID" value="TCN27396.1"/>
    <property type="molecule type" value="Genomic_DNA"/>
</dbReference>
<dbReference type="Pfam" id="PF04239">
    <property type="entry name" value="DUF421"/>
    <property type="match status" value="1"/>
</dbReference>
<dbReference type="Pfam" id="PF20730">
    <property type="entry name" value="YetF_N"/>
    <property type="match status" value="1"/>
</dbReference>
<dbReference type="AlphaFoldDB" id="A0A4R2BK88"/>
<dbReference type="RefSeq" id="WP_132002206.1">
    <property type="nucleotide sequence ID" value="NZ_JABUHM010000001.1"/>
</dbReference>
<name>A0A4R2BK88_9BACI</name>
<dbReference type="InterPro" id="IPR048454">
    <property type="entry name" value="YetF_N"/>
</dbReference>
<evidence type="ECO:0000256" key="4">
    <source>
        <dbReference type="ARBA" id="ARBA00022692"/>
    </source>
</evidence>